<organism evidence="3 4">
    <name type="scientific">Coprinopsis cinerea (strain Okayama-7 / 130 / ATCC MYA-4618 / FGSC 9003)</name>
    <name type="common">Inky cap fungus</name>
    <name type="synonym">Hormographiella aspergillata</name>
    <dbReference type="NCBI Taxonomy" id="240176"/>
    <lineage>
        <taxon>Eukaryota</taxon>
        <taxon>Fungi</taxon>
        <taxon>Dikarya</taxon>
        <taxon>Basidiomycota</taxon>
        <taxon>Agaricomycotina</taxon>
        <taxon>Agaricomycetes</taxon>
        <taxon>Agaricomycetidae</taxon>
        <taxon>Agaricales</taxon>
        <taxon>Agaricineae</taxon>
        <taxon>Psathyrellaceae</taxon>
        <taxon>Coprinopsis</taxon>
    </lineage>
</organism>
<name>A8NLR2_COPC7</name>
<dbReference type="AlphaFoldDB" id="A8NLR2"/>
<dbReference type="HOGENOM" id="CLU_265190_0_0_1"/>
<dbReference type="RefSeq" id="XP_001834757.2">
    <property type="nucleotide sequence ID" value="XM_001834705.2"/>
</dbReference>
<dbReference type="OrthoDB" id="3270451at2759"/>
<comment type="caution">
    <text evidence="3">The sequence shown here is derived from an EMBL/GenBank/DDBJ whole genome shotgun (WGS) entry which is preliminary data.</text>
</comment>
<feature type="region of interest" description="Disordered" evidence="1">
    <location>
        <begin position="689"/>
        <end position="708"/>
    </location>
</feature>
<reference evidence="3 4" key="1">
    <citation type="journal article" date="2010" name="Proc. Natl. Acad. Sci. U.S.A.">
        <title>Insights into evolution of multicellular fungi from the assembled chromosomes of the mushroom Coprinopsis cinerea (Coprinus cinereus).</title>
        <authorList>
            <person name="Stajich J.E."/>
            <person name="Wilke S.K."/>
            <person name="Ahren D."/>
            <person name="Au C.H."/>
            <person name="Birren B.W."/>
            <person name="Borodovsky M."/>
            <person name="Burns C."/>
            <person name="Canback B."/>
            <person name="Casselton L.A."/>
            <person name="Cheng C.K."/>
            <person name="Deng J."/>
            <person name="Dietrich F.S."/>
            <person name="Fargo D.C."/>
            <person name="Farman M.L."/>
            <person name="Gathman A.C."/>
            <person name="Goldberg J."/>
            <person name="Guigo R."/>
            <person name="Hoegger P.J."/>
            <person name="Hooker J.B."/>
            <person name="Huggins A."/>
            <person name="James T.Y."/>
            <person name="Kamada T."/>
            <person name="Kilaru S."/>
            <person name="Kodira C."/>
            <person name="Kues U."/>
            <person name="Kupfer D."/>
            <person name="Kwan H.S."/>
            <person name="Lomsadze A."/>
            <person name="Li W."/>
            <person name="Lilly W.W."/>
            <person name="Ma L.J."/>
            <person name="Mackey A.J."/>
            <person name="Manning G."/>
            <person name="Martin F."/>
            <person name="Muraguchi H."/>
            <person name="Natvig D.O."/>
            <person name="Palmerini H."/>
            <person name="Ramesh M.A."/>
            <person name="Rehmeyer C.J."/>
            <person name="Roe B.A."/>
            <person name="Shenoy N."/>
            <person name="Stanke M."/>
            <person name="Ter-Hovhannisyan V."/>
            <person name="Tunlid A."/>
            <person name="Velagapudi R."/>
            <person name="Vision T.J."/>
            <person name="Zeng Q."/>
            <person name="Zolan M.E."/>
            <person name="Pukkila P.J."/>
        </authorList>
    </citation>
    <scope>NUCLEOTIDE SEQUENCE [LARGE SCALE GENOMIC DNA]</scope>
    <source>
        <strain evidence="4">Okayama-7 / 130 / ATCC MYA-4618 / FGSC 9003</strain>
    </source>
</reference>
<feature type="compositionally biased region" description="Basic and acidic residues" evidence="1">
    <location>
        <begin position="690"/>
        <end position="708"/>
    </location>
</feature>
<dbReference type="InParanoid" id="A8NLR2"/>
<dbReference type="PROSITE" id="PS51184">
    <property type="entry name" value="JMJC"/>
    <property type="match status" value="1"/>
</dbReference>
<dbReference type="SUPFAM" id="SSF51197">
    <property type="entry name" value="Clavaminate synthase-like"/>
    <property type="match status" value="1"/>
</dbReference>
<sequence length="1257" mass="140577">MGTVDIRRQSTVLSFFPWYTPDVVSSIKLDEYDPNSPYYPFLRKLKEYDDVIAKQEDGLCPREYDLLVDDLEQGFHITSLAPGKRMTLANTGRLLDGKLPHHTTIRVLRYISASKYYDVIADRKGPGSREVLRHVKQNWWLKHPACSHLGDLSQVVEAFIKLVQQRLKQKGRGVDAELEGVEAPGDRVTCQLALQLRGGMSTSRYSKVVANVAAVALNLNIMFKGFLEIPNGFKAIGLADQSFSPALRQAFNEIWSSDKSVRALRMPYQLSTLFTPFTALCPCLLVSEKNIICPEELLLLSKAIGNQKDPEIMSCERTLFCTFEKLATGDVASVDLLLEELADRMIREDWAGKLKKSKHFYARGQQVGYSPDWQLWNAHVEAPIPSSWPITPIGLDLCKVLGPCTPSSTDIQQRNQSEPRGAMTANNARSASSRQQQSANQDQSTSAVAAQSHMPNPRATSNGDEVDQMILESLILGGTNDQVDIDVLSSDDDVEPPPAPAIKPGNDDVQGSVNANPGLQKPSGDDDNNDSTGTHQTPRRNPQRPGRHDGPLIDPSAPTKPRKPPRTCDTEPKQPIKPSVGPPSTDAVPHPHSPTDAIFSAFKSVRNRDEKAWVPPTTRQSRSQLPVREGRKTKTLRIDEPSPKFTDHAPFEARLYRANGDLYTWQGFAHTQDQATEMKAVFSTLEEDYVSPKEPNREGDGKRPRFLNDPDSSCIFRIPEAEFLKWSPREVQDALRTRNILVYDCQRRPLPFNYTSAESLGPLDRRTDIQDQSSSTVDGDLQTIVRSGTARQVVENALGPHAYRKSLNSLNHPDPLAESTIKPYSSELWAWRKSNSGDHFATNALPPISDLRWGLLGTTGAKHGIHIDAHGFGTFVAPQCGLKLWMLGRPKPPLTTSSISVWCDPEFDVDAPNSHLWAWEGVVLGPDTTLIMRPNTAHRVITLENSIVHGGHFIATSTLHETHLGMVHTTLRGHINTNNSHPVVVLELMQRLMAAFHREIVICGLTHKEDPFLPRFETSEDVMNFFMFCVSIELQNVLSPLTYSSSRQYDLTDVPYFLRIGAIRTRGLMFDVLDHLLANVDLIPLEGGDDDIPLHGLHDIFFPMLAWQICALRRYITLVNAADDSLDGSSPPGINRISRTCFNQQLDWVVSSHVVLQEEVEKLEASGNVIESLNWTYPKFSLRRRQPPSPHRELESSRILTDGLRPGDSFYLVATMDQHTDPTVISLARFLAPVRHKLKRAQSEMHKQPTKKPRTEV</sequence>
<evidence type="ECO:0000313" key="4">
    <source>
        <dbReference type="Proteomes" id="UP000001861"/>
    </source>
</evidence>
<dbReference type="EMBL" id="AACS02000012">
    <property type="protein sequence ID" value="EAU87076.2"/>
    <property type="molecule type" value="Genomic_DNA"/>
</dbReference>
<keyword evidence="4" id="KW-1185">Reference proteome</keyword>
<feature type="compositionally biased region" description="Polar residues" evidence="1">
    <location>
        <begin position="408"/>
        <end position="418"/>
    </location>
</feature>
<dbReference type="Proteomes" id="UP000001861">
    <property type="component" value="Unassembled WGS sequence"/>
</dbReference>
<protein>
    <recommendedName>
        <fullName evidence="2">JmjC domain-containing protein</fullName>
    </recommendedName>
</protein>
<dbReference type="Gene3D" id="2.60.120.650">
    <property type="entry name" value="Cupin"/>
    <property type="match status" value="1"/>
</dbReference>
<evidence type="ECO:0000313" key="3">
    <source>
        <dbReference type="EMBL" id="EAU87076.2"/>
    </source>
</evidence>
<feature type="compositionally biased region" description="Low complexity" evidence="1">
    <location>
        <begin position="424"/>
        <end position="447"/>
    </location>
</feature>
<dbReference type="VEuPathDB" id="FungiDB:CC1G_11256"/>
<dbReference type="KEGG" id="cci:CC1G_11256"/>
<gene>
    <name evidence="3" type="ORF">CC1G_11256</name>
</gene>
<dbReference type="GeneID" id="6011274"/>
<feature type="region of interest" description="Disordered" evidence="1">
    <location>
        <begin position="408"/>
        <end position="463"/>
    </location>
</feature>
<proteinExistence type="predicted"/>
<feature type="domain" description="JmjC" evidence="2">
    <location>
        <begin position="823"/>
        <end position="970"/>
    </location>
</feature>
<accession>A8NLR2</accession>
<evidence type="ECO:0000259" key="2">
    <source>
        <dbReference type="PROSITE" id="PS51184"/>
    </source>
</evidence>
<evidence type="ECO:0000256" key="1">
    <source>
        <dbReference type="SAM" id="MobiDB-lite"/>
    </source>
</evidence>
<feature type="region of interest" description="Disordered" evidence="1">
    <location>
        <begin position="610"/>
        <end position="630"/>
    </location>
</feature>
<feature type="region of interest" description="Disordered" evidence="1">
    <location>
        <begin position="488"/>
        <end position="593"/>
    </location>
</feature>
<dbReference type="OMA" id="CESIANN"/>
<dbReference type="InterPro" id="IPR003347">
    <property type="entry name" value="JmjC_dom"/>
</dbReference>